<evidence type="ECO:0000313" key="11">
    <source>
        <dbReference type="Proteomes" id="UP000006702"/>
    </source>
</evidence>
<protein>
    <submittedName>
        <fullName evidence="10">Oligosaccharyltransferase subunit ribophorin II, putative</fullName>
    </submittedName>
</protein>
<evidence type="ECO:0000256" key="2">
    <source>
        <dbReference type="ARBA" id="ARBA00022692"/>
    </source>
</evidence>
<keyword evidence="3 8" id="KW-0732">Signal</keyword>
<accession>A1CXA7</accession>
<feature type="signal peptide" evidence="8">
    <location>
        <begin position="1"/>
        <end position="23"/>
    </location>
</feature>
<dbReference type="InterPro" id="IPR008814">
    <property type="entry name" value="Swp1"/>
</dbReference>
<feature type="domain" description="Ribophorin II C-terminal" evidence="9">
    <location>
        <begin position="181"/>
        <end position="284"/>
    </location>
</feature>
<dbReference type="OrthoDB" id="432292at2759"/>
<evidence type="ECO:0000313" key="10">
    <source>
        <dbReference type="EMBL" id="EAW25259.1"/>
    </source>
</evidence>
<dbReference type="GO" id="GO:0006487">
    <property type="term" value="P:protein N-linked glycosylation"/>
    <property type="evidence" value="ECO:0007669"/>
    <property type="project" value="TreeGrafter"/>
</dbReference>
<dbReference type="STRING" id="331117.A1CXA7"/>
<evidence type="ECO:0000256" key="6">
    <source>
        <dbReference type="ARBA" id="ARBA00023136"/>
    </source>
</evidence>
<dbReference type="GO" id="GO:0008250">
    <property type="term" value="C:oligosaccharyltransferase complex"/>
    <property type="evidence" value="ECO:0007669"/>
    <property type="project" value="InterPro"/>
</dbReference>
<comment type="subcellular location">
    <subcellularLocation>
        <location evidence="1">Endoplasmic reticulum membrane</location>
        <topology evidence="1">Multi-pass membrane protein</topology>
    </subcellularLocation>
</comment>
<sequence length="289" mass="31099">MQLWHTALQLCLLASATIPTAAASSWGFTDATVSVQTKGAGVGSGLKEKIPDNKPLSKPVALGSSDTLKVILTVQEGSSAKRAHQVFLLLQDPKTGLDISYPFTVKDNGKSRLELTQKDLPVQFLSVAEPLDARFVIGSFGSSQAYNEPAFPLTVARNPDEPLPTVEVSRYGKLSEIHHIFKTDPQSPPVIVTLVFIGMVLAAFPVLGGLWLFIGVNLNHLPTAFKSAPIPHAVFLGSLVSIEWIFFLYYSHWTLFQILPAVAAAGVVAFISGSRALGEVQGRRLAGLR</sequence>
<keyword evidence="2 7" id="KW-0812">Transmembrane</keyword>
<dbReference type="UniPathway" id="UPA00378"/>
<evidence type="ECO:0000256" key="8">
    <source>
        <dbReference type="SAM" id="SignalP"/>
    </source>
</evidence>
<dbReference type="PANTHER" id="PTHR12640:SF0">
    <property type="entry name" value="DOLICHYL-DIPHOSPHOOLIGOSACCHARIDE--PROTEIN GLYCOSYLTRANSFERASE SUBUNIT 2"/>
    <property type="match status" value="1"/>
</dbReference>
<dbReference type="InterPro" id="IPR056790">
    <property type="entry name" value="Ribophorin_II_C"/>
</dbReference>
<dbReference type="HOGENOM" id="CLU_051361_0_0_1"/>
<dbReference type="Proteomes" id="UP000006702">
    <property type="component" value="Unassembled WGS sequence"/>
</dbReference>
<evidence type="ECO:0000259" key="9">
    <source>
        <dbReference type="Pfam" id="PF25147"/>
    </source>
</evidence>
<keyword evidence="10" id="KW-0808">Transferase</keyword>
<dbReference type="PANTHER" id="PTHR12640">
    <property type="entry name" value="RIBOPHORIN II"/>
    <property type="match status" value="1"/>
</dbReference>
<dbReference type="Pfam" id="PF25147">
    <property type="entry name" value="Ribophorin_II_C"/>
    <property type="match status" value="1"/>
</dbReference>
<dbReference type="VEuPathDB" id="FungiDB:NFIA_107510"/>
<feature type="transmembrane region" description="Helical" evidence="7">
    <location>
        <begin position="230"/>
        <end position="250"/>
    </location>
</feature>
<keyword evidence="11" id="KW-1185">Reference proteome</keyword>
<proteinExistence type="predicted"/>
<reference evidence="11" key="1">
    <citation type="journal article" date="2008" name="PLoS Genet.">
        <title>Genomic islands in the pathogenic filamentous fungus Aspergillus fumigatus.</title>
        <authorList>
            <person name="Fedorova N.D."/>
            <person name="Khaldi N."/>
            <person name="Joardar V.S."/>
            <person name="Maiti R."/>
            <person name="Amedeo P."/>
            <person name="Anderson M.J."/>
            <person name="Crabtree J."/>
            <person name="Silva J.C."/>
            <person name="Badger J.H."/>
            <person name="Albarraq A."/>
            <person name="Angiuoli S."/>
            <person name="Bussey H."/>
            <person name="Bowyer P."/>
            <person name="Cotty P.J."/>
            <person name="Dyer P.S."/>
            <person name="Egan A."/>
            <person name="Galens K."/>
            <person name="Fraser-Liggett C.M."/>
            <person name="Haas B.J."/>
            <person name="Inman J.M."/>
            <person name="Kent R."/>
            <person name="Lemieux S."/>
            <person name="Malavazi I."/>
            <person name="Orvis J."/>
            <person name="Roemer T."/>
            <person name="Ronning C.M."/>
            <person name="Sundaram J.P."/>
            <person name="Sutton G."/>
            <person name="Turner G."/>
            <person name="Venter J.C."/>
            <person name="White O.R."/>
            <person name="Whitty B.R."/>
            <person name="Youngman P."/>
            <person name="Wolfe K.H."/>
            <person name="Goldman G.H."/>
            <person name="Wortman J.R."/>
            <person name="Jiang B."/>
            <person name="Denning D.W."/>
            <person name="Nierman W.C."/>
        </authorList>
    </citation>
    <scope>NUCLEOTIDE SEQUENCE [LARGE SCALE GENOMIC DNA]</scope>
    <source>
        <strain evidence="11">ATCC 1020 / DSM 3700 / CBS 544.65 / FGSC A1164 / JCM 1740 / NRRL 181 / WB 181</strain>
    </source>
</reference>
<keyword evidence="6 7" id="KW-0472">Membrane</keyword>
<name>A1CXA7_NEOFI</name>
<evidence type="ECO:0000256" key="3">
    <source>
        <dbReference type="ARBA" id="ARBA00022729"/>
    </source>
</evidence>
<evidence type="ECO:0000256" key="4">
    <source>
        <dbReference type="ARBA" id="ARBA00022824"/>
    </source>
</evidence>
<dbReference type="AlphaFoldDB" id="A1CXA7"/>
<dbReference type="GO" id="GO:0016740">
    <property type="term" value="F:transferase activity"/>
    <property type="evidence" value="ECO:0007669"/>
    <property type="project" value="UniProtKB-KW"/>
</dbReference>
<organism evidence="10 11">
    <name type="scientific">Neosartorya fischeri (strain ATCC 1020 / DSM 3700 / CBS 544.65 / FGSC A1164 / JCM 1740 / NRRL 181 / WB 181)</name>
    <name type="common">Aspergillus fischerianus</name>
    <dbReference type="NCBI Taxonomy" id="331117"/>
    <lineage>
        <taxon>Eukaryota</taxon>
        <taxon>Fungi</taxon>
        <taxon>Dikarya</taxon>
        <taxon>Ascomycota</taxon>
        <taxon>Pezizomycotina</taxon>
        <taxon>Eurotiomycetes</taxon>
        <taxon>Eurotiomycetidae</taxon>
        <taxon>Eurotiales</taxon>
        <taxon>Aspergillaceae</taxon>
        <taxon>Aspergillus</taxon>
        <taxon>Aspergillus subgen. Fumigati</taxon>
    </lineage>
</organism>
<evidence type="ECO:0000256" key="1">
    <source>
        <dbReference type="ARBA" id="ARBA00004477"/>
    </source>
</evidence>
<feature type="transmembrane region" description="Helical" evidence="7">
    <location>
        <begin position="190"/>
        <end position="218"/>
    </location>
</feature>
<keyword evidence="4" id="KW-0256">Endoplasmic reticulum</keyword>
<feature type="transmembrane region" description="Helical" evidence="7">
    <location>
        <begin position="256"/>
        <end position="277"/>
    </location>
</feature>
<feature type="chain" id="PRO_5044335376" evidence="8">
    <location>
        <begin position="24"/>
        <end position="289"/>
    </location>
</feature>
<dbReference type="OMA" id="VFFMYYT"/>
<dbReference type="eggNOG" id="KOG2447">
    <property type="taxonomic scope" value="Eukaryota"/>
</dbReference>
<keyword evidence="5 7" id="KW-1133">Transmembrane helix</keyword>
<dbReference type="RefSeq" id="XP_001267156.1">
    <property type="nucleotide sequence ID" value="XM_001267155.1"/>
</dbReference>
<dbReference type="GeneID" id="4593471"/>
<evidence type="ECO:0000256" key="5">
    <source>
        <dbReference type="ARBA" id="ARBA00022989"/>
    </source>
</evidence>
<dbReference type="KEGG" id="nfi:NFIA_107510"/>
<gene>
    <name evidence="10" type="ORF">NFIA_107510</name>
</gene>
<dbReference type="EMBL" id="DS027685">
    <property type="protein sequence ID" value="EAW25259.1"/>
    <property type="molecule type" value="Genomic_DNA"/>
</dbReference>
<evidence type="ECO:0000256" key="7">
    <source>
        <dbReference type="SAM" id="Phobius"/>
    </source>
</evidence>